<accession>A0A7C2THQ6</accession>
<dbReference type="PANTHER" id="PTHR21011">
    <property type="entry name" value="MITOCHONDRIAL 28S RIBOSOMAL PROTEIN S6"/>
    <property type="match status" value="1"/>
</dbReference>
<comment type="similarity">
    <text evidence="1 6">Belongs to the bacterial ribosomal protein bS6 family.</text>
</comment>
<keyword evidence="6" id="KW-0694">RNA-binding</keyword>
<dbReference type="Pfam" id="PF01250">
    <property type="entry name" value="Ribosomal_S6"/>
    <property type="match status" value="1"/>
</dbReference>
<proteinExistence type="inferred from homology"/>
<dbReference type="GO" id="GO:0005737">
    <property type="term" value="C:cytoplasm"/>
    <property type="evidence" value="ECO:0007669"/>
    <property type="project" value="UniProtKB-ARBA"/>
</dbReference>
<dbReference type="EMBL" id="DSDS01000138">
    <property type="protein sequence ID" value="HET98248.1"/>
    <property type="molecule type" value="Genomic_DNA"/>
</dbReference>
<feature type="compositionally biased region" description="Acidic residues" evidence="7">
    <location>
        <begin position="104"/>
        <end position="121"/>
    </location>
</feature>
<evidence type="ECO:0000256" key="3">
    <source>
        <dbReference type="ARBA" id="ARBA00023274"/>
    </source>
</evidence>
<dbReference type="GO" id="GO:1990904">
    <property type="term" value="C:ribonucleoprotein complex"/>
    <property type="evidence" value="ECO:0007669"/>
    <property type="project" value="UniProtKB-KW"/>
</dbReference>
<comment type="function">
    <text evidence="4 6">Binds together with bS18 to 16S ribosomal RNA.</text>
</comment>
<dbReference type="GO" id="GO:0006412">
    <property type="term" value="P:translation"/>
    <property type="evidence" value="ECO:0007669"/>
    <property type="project" value="UniProtKB-UniRule"/>
</dbReference>
<keyword evidence="2 6" id="KW-0689">Ribosomal protein</keyword>
<evidence type="ECO:0000313" key="8">
    <source>
        <dbReference type="EMBL" id="HET98248.1"/>
    </source>
</evidence>
<dbReference type="AlphaFoldDB" id="A0A7C2THQ6"/>
<dbReference type="Proteomes" id="UP000885986">
    <property type="component" value="Unassembled WGS sequence"/>
</dbReference>
<feature type="region of interest" description="Disordered" evidence="7">
    <location>
        <begin position="97"/>
        <end position="121"/>
    </location>
</feature>
<evidence type="ECO:0000256" key="2">
    <source>
        <dbReference type="ARBA" id="ARBA00022980"/>
    </source>
</evidence>
<dbReference type="NCBIfam" id="TIGR00166">
    <property type="entry name" value="S6"/>
    <property type="match status" value="1"/>
</dbReference>
<reference evidence="8" key="1">
    <citation type="journal article" date="2020" name="mSystems">
        <title>Genome- and Community-Level Interaction Insights into Carbon Utilization and Element Cycling Functions of Hydrothermarchaeota in Hydrothermal Sediment.</title>
        <authorList>
            <person name="Zhou Z."/>
            <person name="Liu Y."/>
            <person name="Xu W."/>
            <person name="Pan J."/>
            <person name="Luo Z.H."/>
            <person name="Li M."/>
        </authorList>
    </citation>
    <scope>NUCLEOTIDE SEQUENCE [LARGE SCALE GENOMIC DNA]</scope>
    <source>
        <strain evidence="8">SpSt-1224</strain>
    </source>
</reference>
<keyword evidence="6" id="KW-0699">rRNA-binding</keyword>
<dbReference type="InterPro" id="IPR014717">
    <property type="entry name" value="Transl_elong_EF1B/ribsomal_bS6"/>
</dbReference>
<dbReference type="Gene3D" id="3.30.70.60">
    <property type="match status" value="1"/>
</dbReference>
<dbReference type="InterPro" id="IPR000529">
    <property type="entry name" value="Ribosomal_bS6"/>
</dbReference>
<dbReference type="GO" id="GO:0005840">
    <property type="term" value="C:ribosome"/>
    <property type="evidence" value="ECO:0007669"/>
    <property type="project" value="UniProtKB-KW"/>
</dbReference>
<name>A0A7C2THQ6_9BACT</name>
<protein>
    <recommendedName>
        <fullName evidence="5 6">Small ribosomal subunit protein bS6</fullName>
    </recommendedName>
</protein>
<dbReference type="CDD" id="cd00473">
    <property type="entry name" value="bS6"/>
    <property type="match status" value="1"/>
</dbReference>
<evidence type="ECO:0000256" key="1">
    <source>
        <dbReference type="ARBA" id="ARBA00009512"/>
    </source>
</evidence>
<comment type="caution">
    <text evidence="8">The sequence shown here is derived from an EMBL/GenBank/DDBJ whole genome shotgun (WGS) entry which is preliminary data.</text>
</comment>
<organism evidence="8">
    <name type="scientific">Desulfurivibrio alkaliphilus</name>
    <dbReference type="NCBI Taxonomy" id="427923"/>
    <lineage>
        <taxon>Bacteria</taxon>
        <taxon>Pseudomonadati</taxon>
        <taxon>Thermodesulfobacteriota</taxon>
        <taxon>Desulfobulbia</taxon>
        <taxon>Desulfobulbales</taxon>
        <taxon>Desulfobulbaceae</taxon>
        <taxon>Desulfurivibrio</taxon>
    </lineage>
</organism>
<gene>
    <name evidence="6 8" type="primary">rpsF</name>
    <name evidence="8" type="ORF">ENN98_06090</name>
</gene>
<dbReference type="InterPro" id="IPR035980">
    <property type="entry name" value="Ribosomal_bS6_sf"/>
</dbReference>
<sequence>MRNYESVIIIRPGDAAEAELTAIIDKYSAVITDRGGEIAGVDRWGLKKLAYPIKKEIQGVYILARFAATPEGVYEMERLLRIDDRILKYLTVKLTGTGEPFSLTDDDEPASGESGNDDDNE</sequence>
<dbReference type="InterPro" id="IPR020814">
    <property type="entry name" value="Ribosomal_S6_plastid/chlpt"/>
</dbReference>
<dbReference type="GO" id="GO:0070181">
    <property type="term" value="F:small ribosomal subunit rRNA binding"/>
    <property type="evidence" value="ECO:0007669"/>
    <property type="project" value="TreeGrafter"/>
</dbReference>
<evidence type="ECO:0000256" key="4">
    <source>
        <dbReference type="ARBA" id="ARBA00035104"/>
    </source>
</evidence>
<dbReference type="SUPFAM" id="SSF54995">
    <property type="entry name" value="Ribosomal protein S6"/>
    <property type="match status" value="1"/>
</dbReference>
<dbReference type="GO" id="GO:0003735">
    <property type="term" value="F:structural constituent of ribosome"/>
    <property type="evidence" value="ECO:0007669"/>
    <property type="project" value="InterPro"/>
</dbReference>
<dbReference type="PANTHER" id="PTHR21011:SF1">
    <property type="entry name" value="SMALL RIBOSOMAL SUBUNIT PROTEIN BS6M"/>
    <property type="match status" value="1"/>
</dbReference>
<dbReference type="HAMAP" id="MF_00360">
    <property type="entry name" value="Ribosomal_bS6"/>
    <property type="match status" value="1"/>
</dbReference>
<keyword evidence="3 6" id="KW-0687">Ribonucleoprotein</keyword>
<evidence type="ECO:0000256" key="5">
    <source>
        <dbReference type="ARBA" id="ARBA00035294"/>
    </source>
</evidence>
<evidence type="ECO:0000256" key="7">
    <source>
        <dbReference type="SAM" id="MobiDB-lite"/>
    </source>
</evidence>
<evidence type="ECO:0000256" key="6">
    <source>
        <dbReference type="HAMAP-Rule" id="MF_00360"/>
    </source>
</evidence>